<dbReference type="InterPro" id="IPR050406">
    <property type="entry name" value="FGGY_Carb_Kinase"/>
</dbReference>
<dbReference type="PANTHER" id="PTHR43095:SF5">
    <property type="entry name" value="XYLULOSE KINASE"/>
    <property type="match status" value="1"/>
</dbReference>
<evidence type="ECO:0000259" key="12">
    <source>
        <dbReference type="Pfam" id="PF02782"/>
    </source>
</evidence>
<dbReference type="CDD" id="cd07809">
    <property type="entry name" value="ASKHA_NBD_FGGY_BaXK-like"/>
    <property type="match status" value="1"/>
</dbReference>
<organism evidence="13 14">
    <name type="scientific">Dactylosporangium vinaceum</name>
    <dbReference type="NCBI Taxonomy" id="53362"/>
    <lineage>
        <taxon>Bacteria</taxon>
        <taxon>Bacillati</taxon>
        <taxon>Actinomycetota</taxon>
        <taxon>Actinomycetes</taxon>
        <taxon>Micromonosporales</taxon>
        <taxon>Micromonosporaceae</taxon>
        <taxon>Dactylosporangium</taxon>
    </lineage>
</organism>
<keyword evidence="2 8" id="KW-0859">Xylose metabolism</keyword>
<gene>
    <name evidence="8 10 13" type="primary">xylB</name>
    <name evidence="13" type="ORF">ACFFTR_23660</name>
</gene>
<proteinExistence type="inferred from homology"/>
<evidence type="ECO:0000256" key="6">
    <source>
        <dbReference type="ARBA" id="ARBA00022840"/>
    </source>
</evidence>
<protein>
    <recommendedName>
        <fullName evidence="8 10">Xylulose kinase</fullName>
        <shortName evidence="8 10">Xylulokinase</shortName>
        <ecNumber evidence="8 10">2.7.1.17</ecNumber>
    </recommendedName>
</protein>
<comment type="catalytic activity">
    <reaction evidence="8 10">
        <text>D-xylulose + ATP = D-xylulose 5-phosphate + ADP + H(+)</text>
        <dbReference type="Rhea" id="RHEA:10964"/>
        <dbReference type="ChEBI" id="CHEBI:15378"/>
        <dbReference type="ChEBI" id="CHEBI:17140"/>
        <dbReference type="ChEBI" id="CHEBI:30616"/>
        <dbReference type="ChEBI" id="CHEBI:57737"/>
        <dbReference type="ChEBI" id="CHEBI:456216"/>
        <dbReference type="EC" id="2.7.1.17"/>
    </reaction>
</comment>
<feature type="active site" description="Proton acceptor" evidence="8">
    <location>
        <position position="224"/>
    </location>
</feature>
<evidence type="ECO:0000256" key="5">
    <source>
        <dbReference type="ARBA" id="ARBA00022777"/>
    </source>
</evidence>
<dbReference type="InterPro" id="IPR000577">
    <property type="entry name" value="Carb_kinase_FGGY"/>
</dbReference>
<dbReference type="PROSITE" id="PS00933">
    <property type="entry name" value="FGGY_KINASES_1"/>
    <property type="match status" value="1"/>
</dbReference>
<dbReference type="InterPro" id="IPR043129">
    <property type="entry name" value="ATPase_NBD"/>
</dbReference>
<sequence length="463" mass="46496">MTLVAGVDTSTQSTKVVVCDADTGAVVREGRAGHPDGTEVAPAHWWTAFQEATAGGLLDGVAAIGVGGQQHGMVLLDEAGEVVRDALLWNDTRSAGAAEDLIAELPGGAAGWAEAVGLVPVASFTVTKLRWVARHEPTVADRAASVMLPHDWITHRLRADGGEPTTDRGDASGTGYWSAATGAYRTDLVRLAFGRDLALPRVAGPAEVVGETAAGALLAAGTGDNMAAALGLGLRPGDLVVSLGTSGTVFGVSAAPVADPSGTVAGFADATGHHLPLVATMNAARVLTAVAGLLGVSLSALAELALAAQPGAGGLTLLPYLDGERTPNLPDARGLLNGLTRGNATPQNLARAAYEGMLCGLADGLDAVRGLGVQVQRVLLIGGAAASPAVRSIAAGLLGVPVSVPSPGEYVALGAARQAAWALSGAAEAPDWPVSAVDAAATEESGVRKVYADVRDRARPLLH</sequence>
<evidence type="ECO:0000259" key="11">
    <source>
        <dbReference type="Pfam" id="PF00370"/>
    </source>
</evidence>
<keyword evidence="14" id="KW-1185">Reference proteome</keyword>
<dbReference type="HAMAP" id="MF_02220">
    <property type="entry name" value="XylB"/>
    <property type="match status" value="1"/>
</dbReference>
<dbReference type="EC" id="2.7.1.17" evidence="8 10"/>
<dbReference type="SUPFAM" id="SSF53067">
    <property type="entry name" value="Actin-like ATPase domain"/>
    <property type="match status" value="2"/>
</dbReference>
<dbReference type="EMBL" id="JBHMCA010000046">
    <property type="protein sequence ID" value="MFB9446091.1"/>
    <property type="molecule type" value="Genomic_DNA"/>
</dbReference>
<dbReference type="PANTHER" id="PTHR43095">
    <property type="entry name" value="SUGAR KINASE"/>
    <property type="match status" value="1"/>
</dbReference>
<evidence type="ECO:0000256" key="7">
    <source>
        <dbReference type="ARBA" id="ARBA00023277"/>
    </source>
</evidence>
<evidence type="ECO:0000256" key="1">
    <source>
        <dbReference type="ARBA" id="ARBA00009156"/>
    </source>
</evidence>
<comment type="similarity">
    <text evidence="1 8 9">Belongs to the FGGY kinase family.</text>
</comment>
<evidence type="ECO:0000313" key="13">
    <source>
        <dbReference type="EMBL" id="MFB9446091.1"/>
    </source>
</evidence>
<accession>A0ABV5MB55</accession>
<comment type="caution">
    <text evidence="13">The sequence shown here is derived from an EMBL/GenBank/DDBJ whole genome shotgun (WGS) entry which is preliminary data.</text>
</comment>
<keyword evidence="3 8" id="KW-0808">Transferase</keyword>
<dbReference type="InterPro" id="IPR018485">
    <property type="entry name" value="FGGY_C"/>
</dbReference>
<name>A0ABV5MB55_9ACTN</name>
<dbReference type="InterPro" id="IPR006000">
    <property type="entry name" value="Xylulokinase"/>
</dbReference>
<feature type="domain" description="Carbohydrate kinase FGGY C-terminal" evidence="12">
    <location>
        <begin position="239"/>
        <end position="423"/>
    </location>
</feature>
<dbReference type="Pfam" id="PF00370">
    <property type="entry name" value="FGGY_N"/>
    <property type="match status" value="1"/>
</dbReference>
<keyword evidence="6 8" id="KW-0067">ATP-binding</keyword>
<dbReference type="InterPro" id="IPR018483">
    <property type="entry name" value="Carb_kinase_FGGY_CS"/>
</dbReference>
<evidence type="ECO:0000256" key="4">
    <source>
        <dbReference type="ARBA" id="ARBA00022741"/>
    </source>
</evidence>
<dbReference type="Proteomes" id="UP001589608">
    <property type="component" value="Unassembled WGS sequence"/>
</dbReference>
<evidence type="ECO:0000256" key="8">
    <source>
        <dbReference type="HAMAP-Rule" id="MF_02220"/>
    </source>
</evidence>
<feature type="domain" description="Carbohydrate kinase FGGY N-terminal" evidence="11">
    <location>
        <begin position="4"/>
        <end position="223"/>
    </location>
</feature>
<dbReference type="PIRSF" id="PIRSF000538">
    <property type="entry name" value="GlpK"/>
    <property type="match status" value="1"/>
</dbReference>
<dbReference type="InterPro" id="IPR018484">
    <property type="entry name" value="FGGY_N"/>
</dbReference>
<feature type="site" description="Important for activity" evidence="8">
    <location>
        <position position="8"/>
    </location>
</feature>
<dbReference type="GO" id="GO:0004856">
    <property type="term" value="F:D-xylulokinase activity"/>
    <property type="evidence" value="ECO:0007669"/>
    <property type="project" value="UniProtKB-EC"/>
</dbReference>
<keyword evidence="5 8" id="KW-0418">Kinase</keyword>
<evidence type="ECO:0000256" key="10">
    <source>
        <dbReference type="RuleBase" id="RU364073"/>
    </source>
</evidence>
<feature type="binding site" evidence="8">
    <location>
        <begin position="70"/>
        <end position="71"/>
    </location>
    <ligand>
        <name>substrate</name>
    </ligand>
</feature>
<evidence type="ECO:0000256" key="2">
    <source>
        <dbReference type="ARBA" id="ARBA00022629"/>
    </source>
</evidence>
<keyword evidence="4 8" id="KW-0547">Nucleotide-binding</keyword>
<dbReference type="NCBIfam" id="TIGR01312">
    <property type="entry name" value="XylB"/>
    <property type="match status" value="1"/>
</dbReference>
<evidence type="ECO:0000313" key="14">
    <source>
        <dbReference type="Proteomes" id="UP001589608"/>
    </source>
</evidence>
<comment type="function">
    <text evidence="8">Catalyzes the phosphorylation of D-xylulose to D-xylulose 5-phosphate.</text>
</comment>
<dbReference type="RefSeq" id="WP_223102120.1">
    <property type="nucleotide sequence ID" value="NZ_CP061913.1"/>
</dbReference>
<evidence type="ECO:0000256" key="9">
    <source>
        <dbReference type="RuleBase" id="RU003733"/>
    </source>
</evidence>
<dbReference type="Gene3D" id="3.30.420.40">
    <property type="match status" value="2"/>
</dbReference>
<dbReference type="Pfam" id="PF02782">
    <property type="entry name" value="FGGY_C"/>
    <property type="match status" value="1"/>
</dbReference>
<evidence type="ECO:0000256" key="3">
    <source>
        <dbReference type="ARBA" id="ARBA00022679"/>
    </source>
</evidence>
<reference evidence="13 14" key="1">
    <citation type="submission" date="2024-09" db="EMBL/GenBank/DDBJ databases">
        <authorList>
            <person name="Sun Q."/>
            <person name="Mori K."/>
        </authorList>
    </citation>
    <scope>NUCLEOTIDE SEQUENCE [LARGE SCALE GENOMIC DNA]</scope>
    <source>
        <strain evidence="13 14">JCM 3307</strain>
    </source>
</reference>
<dbReference type="PROSITE" id="PS00445">
    <property type="entry name" value="FGGY_KINASES_2"/>
    <property type="match status" value="1"/>
</dbReference>
<keyword evidence="7 8" id="KW-0119">Carbohydrate metabolism</keyword>